<comment type="caution">
    <text evidence="1">The sequence shown here is derived from an EMBL/GenBank/DDBJ whole genome shotgun (WGS) entry which is preliminary data.</text>
</comment>
<organism evidence="1 2">
    <name type="scientific">Clonorchis sinensis</name>
    <name type="common">Chinese liver fluke</name>
    <dbReference type="NCBI Taxonomy" id="79923"/>
    <lineage>
        <taxon>Eukaryota</taxon>
        <taxon>Metazoa</taxon>
        <taxon>Spiralia</taxon>
        <taxon>Lophotrochozoa</taxon>
        <taxon>Platyhelminthes</taxon>
        <taxon>Trematoda</taxon>
        <taxon>Digenea</taxon>
        <taxon>Opisthorchiida</taxon>
        <taxon>Opisthorchiata</taxon>
        <taxon>Opisthorchiidae</taxon>
        <taxon>Clonorchis</taxon>
    </lineage>
</organism>
<reference evidence="1 2" key="2">
    <citation type="journal article" date="2021" name="Genomics">
        <title>High-quality reference genome for Clonorchis sinensis.</title>
        <authorList>
            <person name="Young N.D."/>
            <person name="Stroehlein A.J."/>
            <person name="Kinkar L."/>
            <person name="Wang T."/>
            <person name="Sohn W.M."/>
            <person name="Chang B.C.H."/>
            <person name="Kaur P."/>
            <person name="Weisz D."/>
            <person name="Dudchenko O."/>
            <person name="Aiden E.L."/>
            <person name="Korhonen P.K."/>
            <person name="Gasser R.B."/>
        </authorList>
    </citation>
    <scope>NUCLEOTIDE SEQUENCE [LARGE SCALE GENOMIC DNA]</scope>
    <source>
        <strain evidence="1">Cs-k2</strain>
    </source>
</reference>
<evidence type="ECO:0000313" key="1">
    <source>
        <dbReference type="EMBL" id="KAG5447041.1"/>
    </source>
</evidence>
<evidence type="ECO:0000313" key="2">
    <source>
        <dbReference type="Proteomes" id="UP000286415"/>
    </source>
</evidence>
<protein>
    <submittedName>
        <fullName evidence="1">Uncharacterized protein</fullName>
    </submittedName>
</protein>
<dbReference type="AlphaFoldDB" id="A0A3R7GQC8"/>
<dbReference type="InParanoid" id="A0A3R7GQC8"/>
<reference evidence="1 2" key="1">
    <citation type="journal article" date="2018" name="Biotechnol. Adv.">
        <title>Improved genomic resources and new bioinformatic workflow for the carcinogenic parasite Clonorchis sinensis: Biotechnological implications.</title>
        <authorList>
            <person name="Wang D."/>
            <person name="Korhonen P.K."/>
            <person name="Gasser R.B."/>
            <person name="Young N.D."/>
        </authorList>
    </citation>
    <scope>NUCLEOTIDE SEQUENCE [LARGE SCALE GENOMIC DNA]</scope>
    <source>
        <strain evidence="1">Cs-k2</strain>
    </source>
</reference>
<dbReference type="Proteomes" id="UP000286415">
    <property type="component" value="Unassembled WGS sequence"/>
</dbReference>
<dbReference type="EMBL" id="NIRI02000042">
    <property type="protein sequence ID" value="KAG5447041.1"/>
    <property type="molecule type" value="Genomic_DNA"/>
</dbReference>
<keyword evidence="2" id="KW-1185">Reference proteome</keyword>
<accession>A0A3R7GQC8</accession>
<proteinExistence type="predicted"/>
<sequence length="92" mass="10040">MPAYGPRGAWFKPTLNISTAFVQGWAISSIPAFMPPSVGMAELKTATASPLAVRRCYGREAYSAHDWPKVRSAYRSGINVSSDWSKSESNSQ</sequence>
<gene>
    <name evidence="1" type="ORF">CSKR_108889</name>
</gene>
<name>A0A3R7GQC8_CLOSI</name>